<evidence type="ECO:0000256" key="3">
    <source>
        <dbReference type="ARBA" id="ARBA00022473"/>
    </source>
</evidence>
<evidence type="ECO:0000256" key="9">
    <source>
        <dbReference type="PROSITE-ProRule" id="PRU00090"/>
    </source>
</evidence>
<feature type="transmembrane region" description="Helical" evidence="11">
    <location>
        <begin position="282"/>
        <end position="304"/>
    </location>
</feature>
<keyword evidence="8" id="KW-0675">Receptor</keyword>
<feature type="chain" id="PRO_5027024009" evidence="12">
    <location>
        <begin position="18"/>
        <end position="1021"/>
    </location>
</feature>
<dbReference type="Pfam" id="PF01392">
    <property type="entry name" value="Fz"/>
    <property type="match status" value="1"/>
</dbReference>
<dbReference type="AlphaFoldDB" id="A0A6J2XMG7"/>
<comment type="subcellular location">
    <subcellularLocation>
        <location evidence="1">Membrane</location>
        <topology evidence="1">Multi-pass membrane protein</topology>
    </subcellularLocation>
</comment>
<evidence type="ECO:0000256" key="6">
    <source>
        <dbReference type="ARBA" id="ARBA00023136"/>
    </source>
</evidence>
<dbReference type="GO" id="GO:0004888">
    <property type="term" value="F:transmembrane signaling receptor activity"/>
    <property type="evidence" value="ECO:0007669"/>
    <property type="project" value="InterPro"/>
</dbReference>
<dbReference type="OrthoDB" id="10064659at2759"/>
<dbReference type="InterPro" id="IPR017981">
    <property type="entry name" value="GPCR_2-like_7TM"/>
</dbReference>
<organism evidence="15 16">
    <name type="scientific">Sitophilus oryzae</name>
    <name type="common">Rice weevil</name>
    <name type="synonym">Curculio oryzae</name>
    <dbReference type="NCBI Taxonomy" id="7048"/>
    <lineage>
        <taxon>Eukaryota</taxon>
        <taxon>Metazoa</taxon>
        <taxon>Ecdysozoa</taxon>
        <taxon>Arthropoda</taxon>
        <taxon>Hexapoda</taxon>
        <taxon>Insecta</taxon>
        <taxon>Pterygota</taxon>
        <taxon>Neoptera</taxon>
        <taxon>Endopterygota</taxon>
        <taxon>Coleoptera</taxon>
        <taxon>Polyphaga</taxon>
        <taxon>Cucujiformia</taxon>
        <taxon>Curculionidae</taxon>
        <taxon>Dryophthorinae</taxon>
        <taxon>Sitophilus</taxon>
    </lineage>
</organism>
<dbReference type="GO" id="GO:0007389">
    <property type="term" value="P:pattern specification process"/>
    <property type="evidence" value="ECO:0007669"/>
    <property type="project" value="TreeGrafter"/>
</dbReference>
<dbReference type="PANTHER" id="PTHR11309">
    <property type="entry name" value="FRIZZLED"/>
    <property type="match status" value="1"/>
</dbReference>
<evidence type="ECO:0000259" key="13">
    <source>
        <dbReference type="PROSITE" id="PS50038"/>
    </source>
</evidence>
<dbReference type="GO" id="GO:0007417">
    <property type="term" value="P:central nervous system development"/>
    <property type="evidence" value="ECO:0007669"/>
    <property type="project" value="TreeGrafter"/>
</dbReference>
<evidence type="ECO:0000313" key="16">
    <source>
        <dbReference type="RefSeq" id="XP_030752251.1"/>
    </source>
</evidence>
<keyword evidence="6 11" id="KW-0472">Membrane</keyword>
<accession>A0A6J2XMG7</accession>
<dbReference type="SUPFAM" id="SSF63501">
    <property type="entry name" value="Frizzled cysteine-rich domain"/>
    <property type="match status" value="1"/>
</dbReference>
<evidence type="ECO:0000256" key="12">
    <source>
        <dbReference type="SAM" id="SignalP"/>
    </source>
</evidence>
<reference evidence="16" key="1">
    <citation type="submission" date="2025-08" db="UniProtKB">
        <authorList>
            <consortium name="RefSeq"/>
        </authorList>
    </citation>
    <scope>IDENTIFICATION</scope>
    <source>
        <tissue evidence="16">Gonads</tissue>
    </source>
</reference>
<dbReference type="KEGG" id="soy:115879490"/>
<keyword evidence="3" id="KW-0217">Developmental protein</keyword>
<dbReference type="GeneID" id="115879490"/>
<dbReference type="Proteomes" id="UP000504635">
    <property type="component" value="Unplaced"/>
</dbReference>
<keyword evidence="4 11" id="KW-0812">Transmembrane</keyword>
<dbReference type="PROSITE" id="PS50038">
    <property type="entry name" value="FZ"/>
    <property type="match status" value="1"/>
</dbReference>
<evidence type="ECO:0000256" key="4">
    <source>
        <dbReference type="ARBA" id="ARBA00022692"/>
    </source>
</evidence>
<dbReference type="GO" id="GO:0030425">
    <property type="term" value="C:dendrite"/>
    <property type="evidence" value="ECO:0007669"/>
    <property type="project" value="TreeGrafter"/>
</dbReference>
<dbReference type="Pfam" id="PF01534">
    <property type="entry name" value="Frizzled"/>
    <property type="match status" value="1"/>
</dbReference>
<feature type="compositionally biased region" description="Basic residues" evidence="10">
    <location>
        <begin position="844"/>
        <end position="855"/>
    </location>
</feature>
<gene>
    <name evidence="16" type="primary">LOC115879490</name>
</gene>
<dbReference type="PRINTS" id="PR00489">
    <property type="entry name" value="FRIZZLED"/>
</dbReference>
<evidence type="ECO:0000256" key="8">
    <source>
        <dbReference type="ARBA" id="ARBA00023170"/>
    </source>
</evidence>
<dbReference type="InterPro" id="IPR041771">
    <property type="entry name" value="SMO_CRD"/>
</dbReference>
<dbReference type="InterPro" id="IPR020067">
    <property type="entry name" value="Frizzled_dom"/>
</dbReference>
<feature type="compositionally biased region" description="Basic and acidic residues" evidence="10">
    <location>
        <begin position="952"/>
        <end position="996"/>
    </location>
</feature>
<evidence type="ECO:0000259" key="14">
    <source>
        <dbReference type="PROSITE" id="PS50261"/>
    </source>
</evidence>
<feature type="transmembrane region" description="Helical" evidence="11">
    <location>
        <begin position="248"/>
        <end position="270"/>
    </location>
</feature>
<dbReference type="SMART" id="SM01330">
    <property type="entry name" value="Frizzled"/>
    <property type="match status" value="1"/>
</dbReference>
<dbReference type="PANTHER" id="PTHR11309:SF35">
    <property type="entry name" value="PROTEIN SMOOTHENED"/>
    <property type="match status" value="1"/>
</dbReference>
<comment type="caution">
    <text evidence="9">Lacks conserved residue(s) required for the propagation of feature annotation.</text>
</comment>
<evidence type="ECO:0000256" key="1">
    <source>
        <dbReference type="ARBA" id="ARBA00004141"/>
    </source>
</evidence>
<keyword evidence="7" id="KW-1015">Disulfide bond</keyword>
<feature type="compositionally biased region" description="Basic and acidic residues" evidence="10">
    <location>
        <begin position="918"/>
        <end position="944"/>
    </location>
</feature>
<feature type="signal peptide" evidence="12">
    <location>
        <begin position="1"/>
        <end position="17"/>
    </location>
</feature>
<evidence type="ECO:0000256" key="2">
    <source>
        <dbReference type="ARBA" id="ARBA00008077"/>
    </source>
</evidence>
<dbReference type="CDD" id="cd07451">
    <property type="entry name" value="CRD_SMO"/>
    <property type="match status" value="1"/>
</dbReference>
<dbReference type="RefSeq" id="XP_030752251.1">
    <property type="nucleotide sequence ID" value="XM_030896391.1"/>
</dbReference>
<dbReference type="GO" id="GO:0005886">
    <property type="term" value="C:plasma membrane"/>
    <property type="evidence" value="ECO:0007669"/>
    <property type="project" value="TreeGrafter"/>
</dbReference>
<evidence type="ECO:0000256" key="10">
    <source>
        <dbReference type="SAM" id="MobiDB-lite"/>
    </source>
</evidence>
<dbReference type="FunCoup" id="A0A6J2XMG7">
    <property type="interactions" value="490"/>
</dbReference>
<keyword evidence="5 11" id="KW-1133">Transmembrane helix</keyword>
<feature type="compositionally biased region" description="Basic and acidic residues" evidence="10">
    <location>
        <begin position="823"/>
        <end position="843"/>
    </location>
</feature>
<dbReference type="GO" id="GO:0005929">
    <property type="term" value="C:cilium"/>
    <property type="evidence" value="ECO:0007669"/>
    <property type="project" value="TreeGrafter"/>
</dbReference>
<feature type="transmembrane region" description="Helical" evidence="11">
    <location>
        <begin position="465"/>
        <end position="489"/>
    </location>
</feature>
<evidence type="ECO:0000256" key="7">
    <source>
        <dbReference type="ARBA" id="ARBA00023157"/>
    </source>
</evidence>
<keyword evidence="12" id="KW-0732">Signal</keyword>
<feature type="region of interest" description="Disordered" evidence="10">
    <location>
        <begin position="815"/>
        <end position="880"/>
    </location>
</feature>
<feature type="region of interest" description="Disordered" evidence="10">
    <location>
        <begin position="696"/>
        <end position="716"/>
    </location>
</feature>
<dbReference type="GO" id="GO:0005113">
    <property type="term" value="F:patched binding"/>
    <property type="evidence" value="ECO:0007669"/>
    <property type="project" value="TreeGrafter"/>
</dbReference>
<feature type="transmembrane region" description="Helical" evidence="11">
    <location>
        <begin position="421"/>
        <end position="444"/>
    </location>
</feature>
<feature type="transmembrane region" description="Helical" evidence="11">
    <location>
        <begin position="377"/>
        <end position="396"/>
    </location>
</feature>
<dbReference type="InParanoid" id="A0A6J2XMG7"/>
<evidence type="ECO:0000313" key="15">
    <source>
        <dbReference type="Proteomes" id="UP000504635"/>
    </source>
</evidence>
<dbReference type="PROSITE" id="PS50261">
    <property type="entry name" value="G_PROTEIN_RECEP_F2_4"/>
    <property type="match status" value="1"/>
</dbReference>
<dbReference type="Gene3D" id="1.20.1070.10">
    <property type="entry name" value="Rhodopsin 7-helix transmembrane proteins"/>
    <property type="match status" value="1"/>
</dbReference>
<feature type="region of interest" description="Disordered" evidence="10">
    <location>
        <begin position="918"/>
        <end position="998"/>
    </location>
</feature>
<dbReference type="GO" id="GO:0071679">
    <property type="term" value="P:commissural neuron axon guidance"/>
    <property type="evidence" value="ECO:0007669"/>
    <property type="project" value="TreeGrafter"/>
</dbReference>
<sequence>MMKILLILFLYLFETSTILVDSRSVLFEDYPTNQSEVSVRTEVNNFLGSPYVRHKELFKPKGQRYLDKSLFDTNPEYCKRNAKCETLQTSKCMGAKLPYHSTTLDLTDLSSQAKVQEKLLLYEQYLRYIPKCWAVIQPFFCALYMPKCEDEQVDLPSREMCRIILQPCQIVYNSTVFPEFFNCEDERLFPSKCRNDIHEMKFNTTGYCMEPLIRSDKAEWWFKDVEGCGLHCKDSLYTENEIDQIHNLIKWCASICIVLGNFIAIMTFVMDWRTANKYPVKAIFFVNICFLISNVGWIVQFIGYDTREDIVCKKDGTLRKSEPSATENLSCVVIFFLVYYFLIAGLVWFMIFSYAWYMSSLQALGKIQDRVDKKRAYFHLVAWSLPLILTITTMAIGEIDGDYTMGICFVGFVNLYAKGLYLAPLISTRLISIYFIVQGLILLIEVKSESEEVISQTSARRIQSVIVRMAVFIIFMVLFCIVTISYHIYVAINRDQWNVSLEDYILCKLTSFSMDYSHCKQNKRPSVAMLQLQLLAIFGEGIAMASWTWCCATFRVWRRFSRKILRKCCGKMDEDTETMPMKVQKHKIITRVYSKRKKYNEGENISVWSQNHTDPVGLQFELNGAASNELSSSFVRYLPRLVNRRQAALDSDLMSDLSVIYRHVSIESRMNSGDSQVSVQIAEVKASFKHHFRSRSRNIGNSSNMHSRYGSKRDSSTSLDSHFQILNALTNGNDVANLYPNMNRRTANAGLDGAHFGHLLSNGKFVLPCTGSEDESVSVTISESTFSMTVANQNLDLNDQFTISQLRDGLNIQQISTSEDETMSNKDYDQEKRFSRSGRDSRSSKRSKKSKRSRVKYSSDSDSYNEPHLKGPSESSSCPELKQLVQSSVNSAASGGFEGNRSRLSKTSMDVAVQANAHDLDLEMNKSNEDDQLNKSKQAKTRENKKYRRASKYKESLDLDASKNSSEKIRKWKEKYRNDGSVQEKEQMYKDNRSDSSDEEALIVDNNKIFLERSKEITAKY</sequence>
<name>A0A6J2XMG7_SITOR</name>
<dbReference type="Gene3D" id="1.10.2000.10">
    <property type="entry name" value="Frizzled cysteine-rich domain"/>
    <property type="match status" value="1"/>
</dbReference>
<feature type="domain" description="FZ" evidence="13">
    <location>
        <begin position="79"/>
        <end position="211"/>
    </location>
</feature>
<evidence type="ECO:0000256" key="11">
    <source>
        <dbReference type="SAM" id="Phobius"/>
    </source>
</evidence>
<feature type="domain" description="G-protein coupled receptors family 2 profile 2" evidence="14">
    <location>
        <begin position="246"/>
        <end position="522"/>
    </location>
</feature>
<dbReference type="SMART" id="SM00063">
    <property type="entry name" value="FRI"/>
    <property type="match status" value="1"/>
</dbReference>
<dbReference type="InterPro" id="IPR036790">
    <property type="entry name" value="Frizzled_dom_sf"/>
</dbReference>
<proteinExistence type="inferred from homology"/>
<keyword evidence="15" id="KW-1185">Reference proteome</keyword>
<dbReference type="InterPro" id="IPR015526">
    <property type="entry name" value="Frizzled/SFRP"/>
</dbReference>
<comment type="similarity">
    <text evidence="2">Belongs to the G-protein coupled receptor Fz/Smo family.</text>
</comment>
<dbReference type="GO" id="GO:0007224">
    <property type="term" value="P:smoothened signaling pathway"/>
    <property type="evidence" value="ECO:0007669"/>
    <property type="project" value="TreeGrafter"/>
</dbReference>
<dbReference type="InterPro" id="IPR000539">
    <property type="entry name" value="Frizzled/Smoothened_7TM"/>
</dbReference>
<dbReference type="CTD" id="6608"/>
<protein>
    <submittedName>
        <fullName evidence="16">Protein smoothened</fullName>
    </submittedName>
</protein>
<feature type="transmembrane region" description="Helical" evidence="11">
    <location>
        <begin position="332"/>
        <end position="357"/>
    </location>
</feature>
<evidence type="ECO:0000256" key="5">
    <source>
        <dbReference type="ARBA" id="ARBA00022989"/>
    </source>
</evidence>